<evidence type="ECO:0008006" key="3">
    <source>
        <dbReference type="Google" id="ProtNLM"/>
    </source>
</evidence>
<gene>
    <name evidence="1" type="ORF">PY771_10040</name>
</gene>
<reference evidence="1" key="1">
    <citation type="submission" date="2023-02" db="EMBL/GenBank/DDBJ databases">
        <title>The sequence of Aeromonas hydrophila K533.</title>
        <authorList>
            <person name="Luo X."/>
        </authorList>
    </citation>
    <scope>NUCLEOTIDE SEQUENCE</scope>
    <source>
        <strain evidence="1">K533</strain>
    </source>
</reference>
<name>A0AAQ3CDY3_AERHY</name>
<evidence type="ECO:0000313" key="2">
    <source>
        <dbReference type="Proteomes" id="UP001214666"/>
    </source>
</evidence>
<sequence>MPSKHIDDSTWRRVESETVKAVIATRTSLKDTEILKLLILKGLECITEDDYRQYLKEKGRD</sequence>
<proteinExistence type="predicted"/>
<organism evidence="1 2">
    <name type="scientific">Aeromonas hydrophila</name>
    <dbReference type="NCBI Taxonomy" id="644"/>
    <lineage>
        <taxon>Bacteria</taxon>
        <taxon>Pseudomonadati</taxon>
        <taxon>Pseudomonadota</taxon>
        <taxon>Gammaproteobacteria</taxon>
        <taxon>Aeromonadales</taxon>
        <taxon>Aeromonadaceae</taxon>
        <taxon>Aeromonas</taxon>
    </lineage>
</organism>
<evidence type="ECO:0000313" key="1">
    <source>
        <dbReference type="EMBL" id="WEE28631.1"/>
    </source>
</evidence>
<dbReference type="RefSeq" id="WP_077098259.1">
    <property type="nucleotide sequence ID" value="NZ_AP023398.1"/>
</dbReference>
<dbReference type="Proteomes" id="UP001214666">
    <property type="component" value="Chromosome"/>
</dbReference>
<dbReference type="EMBL" id="CP118942">
    <property type="protein sequence ID" value="WEE28631.1"/>
    <property type="molecule type" value="Genomic_DNA"/>
</dbReference>
<dbReference type="AlphaFoldDB" id="A0AAQ3CDY3"/>
<accession>A0AAQ3CDY3</accession>
<protein>
    <recommendedName>
        <fullName evidence="3">Repressor</fullName>
    </recommendedName>
</protein>